<dbReference type="PANTHER" id="PTHR19328:SF75">
    <property type="entry name" value="ALDOSE SUGAR DEHYDROGENASE YLII"/>
    <property type="match status" value="1"/>
</dbReference>
<protein>
    <submittedName>
        <fullName evidence="3">PQQ-dependent sugar dehydrogenase</fullName>
    </submittedName>
</protein>
<reference evidence="3" key="1">
    <citation type="submission" date="2024-06" db="EMBL/GenBank/DDBJ databases">
        <title>Complete genome sequence of the cellulolytic actinobacterium, Cellulosimicrobium ES-005.</title>
        <authorList>
            <person name="Matthews C.T."/>
            <person name="Underwood K.D."/>
            <person name="Ghanchi K.M."/>
            <person name="Fields S.D."/>
            <person name="Gardner S.G."/>
        </authorList>
    </citation>
    <scope>NUCLEOTIDE SEQUENCE</scope>
    <source>
        <strain evidence="3">ES-005</strain>
    </source>
</reference>
<dbReference type="Gene3D" id="2.120.10.30">
    <property type="entry name" value="TolB, C-terminal domain"/>
    <property type="match status" value="1"/>
</dbReference>
<feature type="domain" description="Glucose/Sorbosone dehydrogenase" evidence="2">
    <location>
        <begin position="42"/>
        <end position="254"/>
    </location>
</feature>
<proteinExistence type="predicted"/>
<evidence type="ECO:0000256" key="1">
    <source>
        <dbReference type="SAM" id="MobiDB-lite"/>
    </source>
</evidence>
<accession>A0AAU8G4H3</accession>
<evidence type="ECO:0000313" key="3">
    <source>
        <dbReference type="EMBL" id="XCH31521.1"/>
    </source>
</evidence>
<gene>
    <name evidence="3" type="ORF">ABRQ22_07510</name>
</gene>
<dbReference type="AlphaFoldDB" id="A0AAU8G4H3"/>
<dbReference type="Pfam" id="PF07995">
    <property type="entry name" value="GSDH"/>
    <property type="match status" value="1"/>
</dbReference>
<feature type="region of interest" description="Disordered" evidence="1">
    <location>
        <begin position="219"/>
        <end position="242"/>
    </location>
</feature>
<sequence length="289" mass="31349">MIAAIGTVASVPAAHAHEDAPPPAEVADDVFDKVPLVTEGLADPFELDVAEDGRVVYIQRTGQVKVLEQDTLRQFTALDLDYGLDLLTQSDGLLGLTLDNDFVENGWVYLLWSDPDVATMNLSRFTMGPDNVIDRGSEKRLLDFTIWRGEGRANSHMAGSLAMGPDGNLYVATGDNTDPFNQQGYTPIDERPGRRAYDAQATSANTDDLRGKILRITPQDDGTYTVPEGNLFPPGRRTRGPRSTAWASATRSASPSILRPVPSWSVTTGPTPGWRTRCGVRKGWSSSSG</sequence>
<dbReference type="InterPro" id="IPR011042">
    <property type="entry name" value="6-blade_b-propeller_TolB-like"/>
</dbReference>
<dbReference type="InterPro" id="IPR012938">
    <property type="entry name" value="Glc/Sorbosone_DH"/>
</dbReference>
<dbReference type="PANTHER" id="PTHR19328">
    <property type="entry name" value="HEDGEHOG-INTERACTING PROTEIN"/>
    <property type="match status" value="1"/>
</dbReference>
<dbReference type="RefSeq" id="WP_353709093.1">
    <property type="nucleotide sequence ID" value="NZ_CP159290.1"/>
</dbReference>
<evidence type="ECO:0000259" key="2">
    <source>
        <dbReference type="Pfam" id="PF07995"/>
    </source>
</evidence>
<name>A0AAU8G4H3_9MICO</name>
<organism evidence="3">
    <name type="scientific">Cellulosimicrobium sp. ES-005</name>
    <dbReference type="NCBI Taxonomy" id="3163031"/>
    <lineage>
        <taxon>Bacteria</taxon>
        <taxon>Bacillati</taxon>
        <taxon>Actinomycetota</taxon>
        <taxon>Actinomycetes</taxon>
        <taxon>Micrococcales</taxon>
        <taxon>Promicromonosporaceae</taxon>
        <taxon>Cellulosimicrobium</taxon>
    </lineage>
</organism>
<dbReference type="EMBL" id="CP159290">
    <property type="protein sequence ID" value="XCH31521.1"/>
    <property type="molecule type" value="Genomic_DNA"/>
</dbReference>
<dbReference type="SUPFAM" id="SSF63829">
    <property type="entry name" value="Calcium-dependent phosphotriesterase"/>
    <property type="match status" value="1"/>
</dbReference>